<protein>
    <recommendedName>
        <fullName evidence="4">MMPL family transporter</fullName>
    </recommendedName>
</protein>
<feature type="region of interest" description="Disordered" evidence="1">
    <location>
        <begin position="150"/>
        <end position="171"/>
    </location>
</feature>
<dbReference type="RefSeq" id="WP_111489377.1">
    <property type="nucleotide sequence ID" value="NZ_CP031264.1"/>
</dbReference>
<evidence type="ECO:0000313" key="3">
    <source>
        <dbReference type="Proteomes" id="UP000249340"/>
    </source>
</evidence>
<proteinExistence type="predicted"/>
<evidence type="ECO:0008006" key="4">
    <source>
        <dbReference type="Google" id="ProtNLM"/>
    </source>
</evidence>
<dbReference type="Proteomes" id="UP000249340">
    <property type="component" value="Chromosome"/>
</dbReference>
<organism evidence="2 3">
    <name type="scientific">Peterkaempfera bronchialis</name>
    <dbReference type="NCBI Taxonomy" id="2126346"/>
    <lineage>
        <taxon>Bacteria</taxon>
        <taxon>Bacillati</taxon>
        <taxon>Actinomycetota</taxon>
        <taxon>Actinomycetes</taxon>
        <taxon>Kitasatosporales</taxon>
        <taxon>Streptomycetaceae</taxon>
        <taxon>Peterkaempfera</taxon>
    </lineage>
</organism>
<dbReference type="OrthoDB" id="7051771at2"/>
<evidence type="ECO:0000256" key="1">
    <source>
        <dbReference type="SAM" id="MobiDB-lite"/>
    </source>
</evidence>
<sequence length="171" mass="18013">MRHLVLFCHRHAWWVIAGWLVVLAALTTAGAAAGSDYRDTLKPPASDSTLAQTLLAEVPGGGQGGDQERIVLTADGSGGVASAAVRERIAPMLDRVARLPHVVQVTSPYGPQGGAQISADGRTAFATVSYDVKWWLPSWLDRVVPRIAVEGPSAADAPPAAEREREAAARS</sequence>
<keyword evidence="3" id="KW-1185">Reference proteome</keyword>
<dbReference type="KEGG" id="stri:C7M71_026700"/>
<evidence type="ECO:0000313" key="2">
    <source>
        <dbReference type="EMBL" id="AXI80458.1"/>
    </source>
</evidence>
<dbReference type="AlphaFoldDB" id="A0A345T3A3"/>
<reference evidence="3" key="1">
    <citation type="submission" date="2018-07" db="EMBL/GenBank/DDBJ databases">
        <title>Streptacidiphilus bronchialis DSM 106435 chromosome.</title>
        <authorList>
            <person name="Batra D."/>
            <person name="Gulvik C.A."/>
        </authorList>
    </citation>
    <scope>NUCLEOTIDE SEQUENCE [LARGE SCALE GENOMIC DNA]</scope>
    <source>
        <strain evidence="3">DSM 106435</strain>
    </source>
</reference>
<feature type="compositionally biased region" description="Basic and acidic residues" evidence="1">
    <location>
        <begin position="161"/>
        <end position="171"/>
    </location>
</feature>
<accession>A0A345T3A3</accession>
<gene>
    <name evidence="2" type="ORF">C7M71_026700</name>
</gene>
<name>A0A345T3A3_9ACTN</name>
<dbReference type="EMBL" id="CP031264">
    <property type="protein sequence ID" value="AXI80458.1"/>
    <property type="molecule type" value="Genomic_DNA"/>
</dbReference>